<organism evidence="1 2">
    <name type="scientific">Haliscomenobacter hydrossis (strain ATCC 27775 / DSM 1100 / LMG 10767 / O)</name>
    <dbReference type="NCBI Taxonomy" id="760192"/>
    <lineage>
        <taxon>Bacteria</taxon>
        <taxon>Pseudomonadati</taxon>
        <taxon>Bacteroidota</taxon>
        <taxon>Saprospiria</taxon>
        <taxon>Saprospirales</taxon>
        <taxon>Haliscomenobacteraceae</taxon>
        <taxon>Haliscomenobacter</taxon>
    </lineage>
</organism>
<reference key="2">
    <citation type="submission" date="2011-04" db="EMBL/GenBank/DDBJ databases">
        <title>Complete sequence of chromosome of Haliscomenobacter hydrossis DSM 1100.</title>
        <authorList>
            <consortium name="US DOE Joint Genome Institute (JGI-PGF)"/>
            <person name="Lucas S."/>
            <person name="Han J."/>
            <person name="Lapidus A."/>
            <person name="Bruce D."/>
            <person name="Goodwin L."/>
            <person name="Pitluck S."/>
            <person name="Peters L."/>
            <person name="Kyrpides N."/>
            <person name="Mavromatis K."/>
            <person name="Ivanova N."/>
            <person name="Ovchinnikova G."/>
            <person name="Pagani I."/>
            <person name="Daligault H."/>
            <person name="Detter J.C."/>
            <person name="Han C."/>
            <person name="Land M."/>
            <person name="Hauser L."/>
            <person name="Markowitz V."/>
            <person name="Cheng J.-F."/>
            <person name="Hugenholtz P."/>
            <person name="Woyke T."/>
            <person name="Wu D."/>
            <person name="Verbarg S."/>
            <person name="Frueling A."/>
            <person name="Brambilla E."/>
            <person name="Klenk H.-P."/>
            <person name="Eisen J.A."/>
        </authorList>
    </citation>
    <scope>NUCLEOTIDE SEQUENCE</scope>
    <source>
        <strain>DSM 1100</strain>
    </source>
</reference>
<dbReference type="AlphaFoldDB" id="F4L5X6"/>
<dbReference type="KEGG" id="hhy:Halhy_5210"/>
<protein>
    <submittedName>
        <fullName evidence="1">Uncharacterized protein</fullName>
    </submittedName>
</protein>
<dbReference type="HOGENOM" id="CLU_2081529_0_0_10"/>
<accession>F4L5X6</accession>
<sequence length="117" mass="13779">MISINGNVETFSYPKVDFVWINDLLKDLTDSKLYITLVGRKEDTKTRVRKYKDEIFFWLVLPYEDLLAVEDSKPLIINTLLEELHRLERYKGIVDVEELREGIKARFGKELMELVVG</sequence>
<evidence type="ECO:0000313" key="1">
    <source>
        <dbReference type="EMBL" id="AEE53036.1"/>
    </source>
</evidence>
<evidence type="ECO:0000313" key="2">
    <source>
        <dbReference type="Proteomes" id="UP000008461"/>
    </source>
</evidence>
<dbReference type="STRING" id="760192.Halhy_5210"/>
<proteinExistence type="predicted"/>
<reference evidence="1 2" key="1">
    <citation type="journal article" date="2011" name="Stand. Genomic Sci.">
        <title>Complete genome sequence of Haliscomenobacter hydrossis type strain (O).</title>
        <authorList>
            <consortium name="US DOE Joint Genome Institute (JGI-PGF)"/>
            <person name="Daligault H."/>
            <person name="Lapidus A."/>
            <person name="Zeytun A."/>
            <person name="Nolan M."/>
            <person name="Lucas S."/>
            <person name="Del Rio T.G."/>
            <person name="Tice H."/>
            <person name="Cheng J.F."/>
            <person name="Tapia R."/>
            <person name="Han C."/>
            <person name="Goodwin L."/>
            <person name="Pitluck S."/>
            <person name="Liolios K."/>
            <person name="Pagani I."/>
            <person name="Ivanova N."/>
            <person name="Huntemann M."/>
            <person name="Mavromatis K."/>
            <person name="Mikhailova N."/>
            <person name="Pati A."/>
            <person name="Chen A."/>
            <person name="Palaniappan K."/>
            <person name="Land M."/>
            <person name="Hauser L."/>
            <person name="Brambilla E.M."/>
            <person name="Rohde M."/>
            <person name="Verbarg S."/>
            <person name="Goker M."/>
            <person name="Bristow J."/>
            <person name="Eisen J.A."/>
            <person name="Markowitz V."/>
            <person name="Hugenholtz P."/>
            <person name="Kyrpides N.C."/>
            <person name="Klenk H.P."/>
            <person name="Woyke T."/>
        </authorList>
    </citation>
    <scope>NUCLEOTIDE SEQUENCE [LARGE SCALE GENOMIC DNA]</scope>
    <source>
        <strain evidence="2">ATCC 27775 / DSM 1100 / LMG 10767 / O</strain>
    </source>
</reference>
<dbReference type="RefSeq" id="WP_013767571.1">
    <property type="nucleotide sequence ID" value="NC_015510.1"/>
</dbReference>
<keyword evidence="2" id="KW-1185">Reference proteome</keyword>
<name>F4L5X6_HALH1</name>
<gene>
    <name evidence="1" type="ordered locus">Halhy_5210</name>
</gene>
<dbReference type="EMBL" id="CP002691">
    <property type="protein sequence ID" value="AEE53036.1"/>
    <property type="molecule type" value="Genomic_DNA"/>
</dbReference>
<dbReference type="Proteomes" id="UP000008461">
    <property type="component" value="Chromosome"/>
</dbReference>